<dbReference type="PANTHER" id="PTHR30160">
    <property type="entry name" value="TETRAACYLDISACCHARIDE 4'-KINASE-RELATED"/>
    <property type="match status" value="1"/>
</dbReference>
<evidence type="ECO:0000256" key="1">
    <source>
        <dbReference type="ARBA" id="ARBA00022676"/>
    </source>
</evidence>
<dbReference type="InterPro" id="IPR051199">
    <property type="entry name" value="LPS_LOS_Heptosyltrfase"/>
</dbReference>
<dbReference type="SUPFAM" id="SSF53756">
    <property type="entry name" value="UDP-Glycosyltransferase/glycogen phosphorylase"/>
    <property type="match status" value="1"/>
</dbReference>
<organism evidence="3 4">
    <name type="scientific">Mucilaginibacter gilvus</name>
    <dbReference type="NCBI Taxonomy" id="2305909"/>
    <lineage>
        <taxon>Bacteria</taxon>
        <taxon>Pseudomonadati</taxon>
        <taxon>Bacteroidota</taxon>
        <taxon>Sphingobacteriia</taxon>
        <taxon>Sphingobacteriales</taxon>
        <taxon>Sphingobacteriaceae</taxon>
        <taxon>Mucilaginibacter</taxon>
    </lineage>
</organism>
<proteinExistence type="predicted"/>
<gene>
    <name evidence="3" type="ORF">EPL05_05290</name>
</gene>
<reference evidence="3 4" key="1">
    <citation type="submission" date="2019-01" db="EMBL/GenBank/DDBJ databases">
        <title>Mucilaginibacter antarcticum sp. nov., isolated from antarctic soil.</title>
        <authorList>
            <person name="Yan Y.-Q."/>
            <person name="Du Z.-J."/>
        </authorList>
    </citation>
    <scope>NUCLEOTIDE SEQUENCE [LARGE SCALE GENOMIC DNA]</scope>
    <source>
        <strain evidence="3 4">F01003</strain>
    </source>
</reference>
<evidence type="ECO:0000313" key="4">
    <source>
        <dbReference type="Proteomes" id="UP000286701"/>
    </source>
</evidence>
<keyword evidence="1" id="KW-0328">Glycosyltransferase</keyword>
<dbReference type="Gene3D" id="3.40.50.2000">
    <property type="entry name" value="Glycogen Phosphorylase B"/>
    <property type="match status" value="2"/>
</dbReference>
<evidence type="ECO:0000313" key="3">
    <source>
        <dbReference type="EMBL" id="RWY55791.1"/>
    </source>
</evidence>
<dbReference type="GO" id="GO:0008713">
    <property type="term" value="F:ADP-heptose-lipopolysaccharide heptosyltransferase activity"/>
    <property type="evidence" value="ECO:0007669"/>
    <property type="project" value="TreeGrafter"/>
</dbReference>
<dbReference type="EMBL" id="SBIW01000002">
    <property type="protein sequence ID" value="RWY55791.1"/>
    <property type="molecule type" value="Genomic_DNA"/>
</dbReference>
<name>A0A3S3V4Z4_9SPHI</name>
<dbReference type="Proteomes" id="UP000286701">
    <property type="component" value="Unassembled WGS sequence"/>
</dbReference>
<sequence length="379" mass="42838">MAQNRNLFRLTRFILLKLPYLFRFLALFRGAPAKRLLIIKADAIGDYILFHNFIEEVKHSARYRDHEIELLGNKAWESLAMAYDREYLTNNYFISTSRIAYRPMAVLKLGWTLFKRNYAVVLNPSSTRTFIPDGLAGLTAAKQIIGFEGDFEGMPKKYKVKTDKFYTTKLLLPTGIYHEFHRNNFYFTTVLGQSTALAKPVIIMESKPRAGIIISPGAGEKKRGWEIEKFAELIKRIREQSTETIYIAGGPDEAVVSQLICHMAAAENVIDLTGKTTLPQLVERVAASSLIIGNDSSAIHIAVATNTPSVCITGGGHFDRFVPYPADITGGPACVYQKMDCYYCNWICIYQTQPQERFPCISIVTVDMAWQVVRPLLRP</sequence>
<protein>
    <submittedName>
        <fullName evidence="3">Glycosyltransferase family 9 protein</fullName>
    </submittedName>
</protein>
<dbReference type="InterPro" id="IPR002201">
    <property type="entry name" value="Glyco_trans_9"/>
</dbReference>
<accession>A0A3S3V4Z4</accession>
<dbReference type="CDD" id="cd03789">
    <property type="entry name" value="GT9_LPS_heptosyltransferase"/>
    <property type="match status" value="1"/>
</dbReference>
<dbReference type="GO" id="GO:0005829">
    <property type="term" value="C:cytosol"/>
    <property type="evidence" value="ECO:0007669"/>
    <property type="project" value="TreeGrafter"/>
</dbReference>
<dbReference type="RefSeq" id="WP_128532809.1">
    <property type="nucleotide sequence ID" value="NZ_SBIW01000002.1"/>
</dbReference>
<dbReference type="Pfam" id="PF01075">
    <property type="entry name" value="Glyco_transf_9"/>
    <property type="match status" value="1"/>
</dbReference>
<keyword evidence="2 3" id="KW-0808">Transferase</keyword>
<dbReference type="AlphaFoldDB" id="A0A3S3V4Z4"/>
<evidence type="ECO:0000256" key="2">
    <source>
        <dbReference type="ARBA" id="ARBA00022679"/>
    </source>
</evidence>
<dbReference type="GO" id="GO:0009244">
    <property type="term" value="P:lipopolysaccharide core region biosynthetic process"/>
    <property type="evidence" value="ECO:0007669"/>
    <property type="project" value="TreeGrafter"/>
</dbReference>
<dbReference type="OrthoDB" id="9797795at2"/>
<keyword evidence="4" id="KW-1185">Reference proteome</keyword>
<comment type="caution">
    <text evidence="3">The sequence shown here is derived from an EMBL/GenBank/DDBJ whole genome shotgun (WGS) entry which is preliminary data.</text>
</comment>